<dbReference type="ExpressionAtlas" id="C3SA55">
    <property type="expression patterns" value="baseline and differential"/>
</dbReference>
<evidence type="ECO:0000256" key="4">
    <source>
        <dbReference type="ARBA" id="ARBA00023015"/>
    </source>
</evidence>
<evidence type="ECO:0000256" key="1">
    <source>
        <dbReference type="ARBA" id="ARBA00022723"/>
    </source>
</evidence>
<evidence type="ECO:0000256" key="5">
    <source>
        <dbReference type="ARBA" id="ARBA00023125"/>
    </source>
</evidence>
<dbReference type="GO" id="GO:0003677">
    <property type="term" value="F:DNA binding"/>
    <property type="evidence" value="ECO:0007669"/>
    <property type="project" value="UniProtKB-UniRule"/>
</dbReference>
<feature type="region of interest" description="Disordered" evidence="10">
    <location>
        <begin position="90"/>
        <end position="109"/>
    </location>
</feature>
<keyword evidence="7 8" id="KW-0539">Nucleus</keyword>
<dbReference type="AlphaFoldDB" id="C3SA55"/>
<dbReference type="PANTHER" id="PTHR31992">
    <property type="entry name" value="DOF ZINC FINGER PROTEIN DOF1.4-RELATED"/>
    <property type="match status" value="1"/>
</dbReference>
<evidence type="ECO:0000256" key="8">
    <source>
        <dbReference type="PROSITE-ProRule" id="PRU00071"/>
    </source>
</evidence>
<evidence type="ECO:0000259" key="11">
    <source>
        <dbReference type="PROSITE" id="PS50884"/>
    </source>
</evidence>
<dbReference type="Pfam" id="PF02701">
    <property type="entry name" value="Zn_ribbon_Dof"/>
    <property type="match status" value="1"/>
</dbReference>
<dbReference type="PROSITE" id="PS01361">
    <property type="entry name" value="ZF_DOF_1"/>
    <property type="match status" value="1"/>
</dbReference>
<evidence type="ECO:0000256" key="7">
    <source>
        <dbReference type="ARBA" id="ARBA00023242"/>
    </source>
</evidence>
<evidence type="ECO:0000313" key="12">
    <source>
        <dbReference type="EMBL" id="ACF22689.1"/>
    </source>
</evidence>
<organism evidence="12">
    <name type="scientific">Brachypodium distachyon</name>
    <name type="common">Purple false brome</name>
    <name type="synonym">Trachynia distachya</name>
    <dbReference type="NCBI Taxonomy" id="15368"/>
    <lineage>
        <taxon>Eukaryota</taxon>
        <taxon>Viridiplantae</taxon>
        <taxon>Streptophyta</taxon>
        <taxon>Embryophyta</taxon>
        <taxon>Tracheophyta</taxon>
        <taxon>Spermatophyta</taxon>
        <taxon>Magnoliopsida</taxon>
        <taxon>Liliopsida</taxon>
        <taxon>Poales</taxon>
        <taxon>Poaceae</taxon>
        <taxon>BOP clade</taxon>
        <taxon>Pooideae</taxon>
        <taxon>Stipodae</taxon>
        <taxon>Brachypodieae</taxon>
        <taxon>Brachypodium</taxon>
    </lineage>
</organism>
<keyword evidence="5 8" id="KW-0238">DNA-binding</keyword>
<keyword evidence="4 9" id="KW-0805">Transcription regulation</keyword>
<comment type="subcellular location">
    <subcellularLocation>
        <location evidence="8 9">Nucleus</location>
    </subcellularLocation>
</comment>
<dbReference type="PROSITE" id="PS50884">
    <property type="entry name" value="ZF_DOF_2"/>
    <property type="match status" value="1"/>
</dbReference>
<reference evidence="12" key="1">
    <citation type="journal article" date="2009" name="Plant Mol. Biol.">
        <title>Structural characterization of Brachypodium genome and its syntenic relationship with rice and wheat.</title>
        <authorList>
            <person name="Huo N."/>
            <person name="Vogel J.P."/>
            <person name="Lazo G.R."/>
            <person name="You F.M."/>
            <person name="Ma Y."/>
            <person name="McMahon S."/>
            <person name="Dvorak J."/>
            <person name="Anderson O.D."/>
            <person name="Luo M.C."/>
            <person name="Gu Y.Q."/>
        </authorList>
    </citation>
    <scope>NUCLEOTIDE SEQUENCE</scope>
</reference>
<evidence type="ECO:0000256" key="9">
    <source>
        <dbReference type="RuleBase" id="RU369094"/>
    </source>
</evidence>
<evidence type="ECO:0000256" key="3">
    <source>
        <dbReference type="ARBA" id="ARBA00022833"/>
    </source>
</evidence>
<name>C3SA55_BRADI</name>
<sequence length="358" mass="38709">MHEELMMKRSRPRVTKYHYTVSGRQEKSTLLLLLNACDEKRNYASIERTQRSISHWDNVGMVVPEDQGGAMGSSSPSSPSDTMIIACPQPMQQHQAQQQDRRLRPQHDSPLKCPRCDSAHTKFCYYNNYSLSQPRYFCKTCRRYWTKGGSLRNVPVGGGCRKNKRATRKPSSSSAVVVPVAPSPAMPMSMMLHGGRHVETSGGLHLSFSGSTMQLPSHTSAPDPLCSSLGLLDWKYDNVFSGSGGGTTFESANSEAAHFTGQGMMGIGGSRGGADCHALDALRYAASLGMGEHLALPFGAGARAERDHAVEMKPLSLEWCGEASRVPESSTISSLSGLGLWSGMISGAHHHHGSSAAI</sequence>
<keyword evidence="6 9" id="KW-0804">Transcription</keyword>
<dbReference type="InterPro" id="IPR003851">
    <property type="entry name" value="Znf_Dof"/>
</dbReference>
<dbReference type="InterPro" id="IPR045174">
    <property type="entry name" value="Dof"/>
</dbReference>
<keyword evidence="3 9" id="KW-0862">Zinc</keyword>
<evidence type="ECO:0000256" key="2">
    <source>
        <dbReference type="ARBA" id="ARBA00022771"/>
    </source>
</evidence>
<evidence type="ECO:0000256" key="6">
    <source>
        <dbReference type="ARBA" id="ARBA00023163"/>
    </source>
</evidence>
<dbReference type="PANTHER" id="PTHR31992:SF159">
    <property type="entry name" value="DOF ZINC FINGER PROTEIN"/>
    <property type="match status" value="1"/>
</dbReference>
<dbReference type="GO" id="GO:0008270">
    <property type="term" value="F:zinc ion binding"/>
    <property type="evidence" value="ECO:0007669"/>
    <property type="project" value="UniProtKB-KW"/>
</dbReference>
<dbReference type="GO" id="GO:0003700">
    <property type="term" value="F:DNA-binding transcription factor activity"/>
    <property type="evidence" value="ECO:0007669"/>
    <property type="project" value="UniProtKB-UniRule"/>
</dbReference>
<protein>
    <recommendedName>
        <fullName evidence="9">Dof zinc finger protein</fullName>
    </recommendedName>
</protein>
<evidence type="ECO:0000256" key="10">
    <source>
        <dbReference type="SAM" id="MobiDB-lite"/>
    </source>
</evidence>
<keyword evidence="2 8" id="KW-0863">Zinc-finger</keyword>
<feature type="compositionally biased region" description="Basic and acidic residues" evidence="10">
    <location>
        <begin position="99"/>
        <end position="109"/>
    </location>
</feature>
<feature type="domain" description="Dof-type" evidence="11">
    <location>
        <begin position="111"/>
        <end position="165"/>
    </location>
</feature>
<accession>C3SA55</accession>
<comment type="function">
    <text evidence="9">Transcription factor that binds specifically to a 5'-AA[AG]G-3' consensus core sequence.</text>
</comment>
<keyword evidence="1 9" id="KW-0479">Metal-binding</keyword>
<dbReference type="EMBL" id="EU730895">
    <property type="protein sequence ID" value="ACF22689.1"/>
    <property type="molecule type" value="Genomic_DNA"/>
</dbReference>
<dbReference type="GO" id="GO:0005634">
    <property type="term" value="C:nucleus"/>
    <property type="evidence" value="ECO:0007669"/>
    <property type="project" value="UniProtKB-SubCell"/>
</dbReference>
<proteinExistence type="predicted"/>